<comment type="caution">
    <text evidence="4">The sequence shown here is derived from an EMBL/GenBank/DDBJ whole genome shotgun (WGS) entry which is preliminary data.</text>
</comment>
<dbReference type="Gene3D" id="3.40.50.720">
    <property type="entry name" value="NAD(P)-binding Rossmann-like Domain"/>
    <property type="match status" value="1"/>
</dbReference>
<evidence type="ECO:0008006" key="6">
    <source>
        <dbReference type="Google" id="ProtNLM"/>
    </source>
</evidence>
<evidence type="ECO:0000313" key="4">
    <source>
        <dbReference type="EMBL" id="GAA4333821.1"/>
    </source>
</evidence>
<dbReference type="Pfam" id="PF22725">
    <property type="entry name" value="GFO_IDH_MocA_C3"/>
    <property type="match status" value="1"/>
</dbReference>
<evidence type="ECO:0000259" key="3">
    <source>
        <dbReference type="Pfam" id="PF22725"/>
    </source>
</evidence>
<dbReference type="Proteomes" id="UP001501671">
    <property type="component" value="Unassembled WGS sequence"/>
</dbReference>
<evidence type="ECO:0000313" key="5">
    <source>
        <dbReference type="Proteomes" id="UP001501671"/>
    </source>
</evidence>
<accession>A0ABP8H3C1</accession>
<evidence type="ECO:0000256" key="1">
    <source>
        <dbReference type="ARBA" id="ARBA00023002"/>
    </source>
</evidence>
<dbReference type="PANTHER" id="PTHR43818:SF11">
    <property type="entry name" value="BCDNA.GH03377"/>
    <property type="match status" value="1"/>
</dbReference>
<dbReference type="InterPro" id="IPR036291">
    <property type="entry name" value="NAD(P)-bd_dom_sf"/>
</dbReference>
<proteinExistence type="predicted"/>
<dbReference type="InterPro" id="IPR055170">
    <property type="entry name" value="GFO_IDH_MocA-like_dom"/>
</dbReference>
<gene>
    <name evidence="4" type="ORF">GCM10023144_25480</name>
</gene>
<dbReference type="SUPFAM" id="SSF55347">
    <property type="entry name" value="Glyceraldehyde-3-phosphate dehydrogenase-like, C-terminal domain"/>
    <property type="match status" value="1"/>
</dbReference>
<dbReference type="Pfam" id="PF01408">
    <property type="entry name" value="GFO_IDH_MocA"/>
    <property type="match status" value="1"/>
</dbReference>
<keyword evidence="5" id="KW-1185">Reference proteome</keyword>
<keyword evidence="1" id="KW-0560">Oxidoreductase</keyword>
<name>A0ABP8H3C1_9BURK</name>
<dbReference type="SUPFAM" id="SSF51735">
    <property type="entry name" value="NAD(P)-binding Rossmann-fold domains"/>
    <property type="match status" value="1"/>
</dbReference>
<feature type="domain" description="Gfo/Idh/MocA-like oxidoreductase N-terminal" evidence="2">
    <location>
        <begin position="8"/>
        <end position="126"/>
    </location>
</feature>
<evidence type="ECO:0000259" key="2">
    <source>
        <dbReference type="Pfam" id="PF01408"/>
    </source>
</evidence>
<dbReference type="InterPro" id="IPR000683">
    <property type="entry name" value="Gfo/Idh/MocA-like_OxRdtase_N"/>
</dbReference>
<sequence length="342" mass="36538">MATPHVLNAAIVGLGRWGKNLVESVQGKSAGIRFVRGMVRHPEAVADFAGRHGLVLTPRFQDLLDDDAVEALVLATPHGLHVEQIVAAAQAGKPVFCEKPLALSRIEAERAVEACARAGVVLGVGHDKRFWPSMMELKRVVDSGCLGTLLHVEGNLSNENSRTAYTAWRGLPSESPGGCLTATGIHILDAFVNLLGPARQVTAHYQLRQRAPDCVDTTTVYFEFQGGASGVLTSVRPTPVFFRVHVFGTNGSAEARGADDMELRLSGKPAERRSFAPVDALRYELEAFADAVAGRAAYPVTPQQIIETVATLEAAIRAVGTASQPTAGAEHVSLLARPLDRQ</sequence>
<reference evidence="5" key="1">
    <citation type="journal article" date="2019" name="Int. J. Syst. Evol. Microbiol.">
        <title>The Global Catalogue of Microorganisms (GCM) 10K type strain sequencing project: providing services to taxonomists for standard genome sequencing and annotation.</title>
        <authorList>
            <consortium name="The Broad Institute Genomics Platform"/>
            <consortium name="The Broad Institute Genome Sequencing Center for Infectious Disease"/>
            <person name="Wu L."/>
            <person name="Ma J."/>
        </authorList>
    </citation>
    <scope>NUCLEOTIDE SEQUENCE [LARGE SCALE GENOMIC DNA]</scope>
    <source>
        <strain evidence="5">JCM 17666</strain>
    </source>
</reference>
<protein>
    <recommendedName>
        <fullName evidence="6">Gfo/Idh/MocA family oxidoreductase</fullName>
    </recommendedName>
</protein>
<feature type="domain" description="GFO/IDH/MocA-like oxidoreductase" evidence="3">
    <location>
        <begin position="135"/>
        <end position="254"/>
    </location>
</feature>
<organism evidence="4 5">
    <name type="scientific">Pigmentiphaga soli</name>
    <dbReference type="NCBI Taxonomy" id="1007095"/>
    <lineage>
        <taxon>Bacteria</taxon>
        <taxon>Pseudomonadati</taxon>
        <taxon>Pseudomonadota</taxon>
        <taxon>Betaproteobacteria</taxon>
        <taxon>Burkholderiales</taxon>
        <taxon>Alcaligenaceae</taxon>
        <taxon>Pigmentiphaga</taxon>
    </lineage>
</organism>
<dbReference type="Gene3D" id="3.30.360.10">
    <property type="entry name" value="Dihydrodipicolinate Reductase, domain 2"/>
    <property type="match status" value="1"/>
</dbReference>
<dbReference type="InterPro" id="IPR050463">
    <property type="entry name" value="Gfo/Idh/MocA_oxidrdct_glycsds"/>
</dbReference>
<dbReference type="PANTHER" id="PTHR43818">
    <property type="entry name" value="BCDNA.GH03377"/>
    <property type="match status" value="1"/>
</dbReference>
<dbReference type="EMBL" id="BAABFO010000011">
    <property type="protein sequence ID" value="GAA4333821.1"/>
    <property type="molecule type" value="Genomic_DNA"/>
</dbReference>